<dbReference type="InterPro" id="IPR035105">
    <property type="entry name" value="Deoxycytidylate_deaminase_dom"/>
</dbReference>
<dbReference type="CDD" id="cd01286">
    <property type="entry name" value="deoxycytidylate_deaminase"/>
    <property type="match status" value="1"/>
</dbReference>
<keyword evidence="4" id="KW-0545">Nucleotide biosynthesis</keyword>
<dbReference type="InterPro" id="IPR002125">
    <property type="entry name" value="CMP_dCMP_dom"/>
</dbReference>
<dbReference type="SUPFAM" id="SSF53927">
    <property type="entry name" value="Cytidine deaminase-like"/>
    <property type="match status" value="1"/>
</dbReference>
<evidence type="ECO:0000256" key="2">
    <source>
        <dbReference type="ARBA" id="ARBA00006576"/>
    </source>
</evidence>
<dbReference type="Proteomes" id="UP000078540">
    <property type="component" value="Unassembled WGS sequence"/>
</dbReference>
<dbReference type="FunFam" id="3.40.140.10:FF:000021">
    <property type="entry name" value="Deoxycytidylate deaminase"/>
    <property type="match status" value="1"/>
</dbReference>
<evidence type="ECO:0000256" key="5">
    <source>
        <dbReference type="ARBA" id="ARBA00022801"/>
    </source>
</evidence>
<sequence length="226" mass="26145">MFVFIIRLLLVLSIYRDSSKRMTYIDWDEYFMAIAFLSAKRSKDPCTQVGACIVNNDKRIVGIGYNGMPTGCNDDEFPWKRGPHTSLESKYLYVCHAEVNAVLNKNSSNVKDCTIYVALFPCNQCAKVIIQSGIKTVIYMSDKYAYKVETIAAKRMFDAAGVMYRCLFFEIAASIYYCDSKDLATYFFKFCFRQYIPKNQKIEINFSDINWTEMNQLPQTPTKQED</sequence>
<comment type="function">
    <text evidence="7">Supplies the nucleotide substrate for thymidylate synthetase.</text>
</comment>
<keyword evidence="5" id="KW-0378">Hydrolase</keyword>
<dbReference type="GO" id="GO:0008270">
    <property type="term" value="F:zinc ion binding"/>
    <property type="evidence" value="ECO:0007669"/>
    <property type="project" value="InterPro"/>
</dbReference>
<comment type="catalytic activity">
    <reaction evidence="10">
        <text>dCMP + H2O + H(+) = dUMP + NH4(+)</text>
        <dbReference type="Rhea" id="RHEA:22924"/>
        <dbReference type="ChEBI" id="CHEBI:15377"/>
        <dbReference type="ChEBI" id="CHEBI:15378"/>
        <dbReference type="ChEBI" id="CHEBI:28938"/>
        <dbReference type="ChEBI" id="CHEBI:57566"/>
        <dbReference type="ChEBI" id="CHEBI:246422"/>
        <dbReference type="EC" id="3.5.4.12"/>
    </reaction>
</comment>
<evidence type="ECO:0000256" key="6">
    <source>
        <dbReference type="ARBA" id="ARBA00022833"/>
    </source>
</evidence>
<dbReference type="GO" id="GO:0009165">
    <property type="term" value="P:nucleotide biosynthetic process"/>
    <property type="evidence" value="ECO:0007669"/>
    <property type="project" value="UniProtKB-KW"/>
</dbReference>
<evidence type="ECO:0000259" key="13">
    <source>
        <dbReference type="PROSITE" id="PS51747"/>
    </source>
</evidence>
<dbReference type="GO" id="GO:0004132">
    <property type="term" value="F:dCMP deaminase activity"/>
    <property type="evidence" value="ECO:0007669"/>
    <property type="project" value="UniProtKB-EC"/>
</dbReference>
<dbReference type="InterPro" id="IPR016193">
    <property type="entry name" value="Cytidine_deaminase-like"/>
</dbReference>
<dbReference type="GO" id="GO:0005737">
    <property type="term" value="C:cytoplasm"/>
    <property type="evidence" value="ECO:0007669"/>
    <property type="project" value="TreeGrafter"/>
</dbReference>
<dbReference type="Pfam" id="PF00383">
    <property type="entry name" value="dCMP_cyt_deam_1"/>
    <property type="match status" value="1"/>
</dbReference>
<dbReference type="STRING" id="520822.A0A195BI13"/>
<organism evidence="14 15">
    <name type="scientific">Atta colombica</name>
    <dbReference type="NCBI Taxonomy" id="520822"/>
    <lineage>
        <taxon>Eukaryota</taxon>
        <taxon>Metazoa</taxon>
        <taxon>Ecdysozoa</taxon>
        <taxon>Arthropoda</taxon>
        <taxon>Hexapoda</taxon>
        <taxon>Insecta</taxon>
        <taxon>Pterygota</taxon>
        <taxon>Neoptera</taxon>
        <taxon>Endopterygota</taxon>
        <taxon>Hymenoptera</taxon>
        <taxon>Apocrita</taxon>
        <taxon>Aculeata</taxon>
        <taxon>Formicoidea</taxon>
        <taxon>Formicidae</taxon>
        <taxon>Myrmicinae</taxon>
        <taxon>Atta</taxon>
    </lineage>
</organism>
<evidence type="ECO:0000256" key="1">
    <source>
        <dbReference type="ARBA" id="ARBA00001947"/>
    </source>
</evidence>
<evidence type="ECO:0000256" key="11">
    <source>
        <dbReference type="ARBA" id="ARBA00071625"/>
    </source>
</evidence>
<dbReference type="InterPro" id="IPR016192">
    <property type="entry name" value="APOBEC/CMP_deaminase_Zn-bd"/>
</dbReference>
<dbReference type="EMBL" id="KQ976476">
    <property type="protein sequence ID" value="KYM83847.1"/>
    <property type="molecule type" value="Genomic_DNA"/>
</dbReference>
<dbReference type="EC" id="3.5.4.12" evidence="8"/>
<evidence type="ECO:0000256" key="12">
    <source>
        <dbReference type="SAM" id="SignalP"/>
    </source>
</evidence>
<feature type="signal peptide" evidence="12">
    <location>
        <begin position="1"/>
        <end position="19"/>
    </location>
</feature>
<dbReference type="PANTHER" id="PTHR11086:SF18">
    <property type="entry name" value="DEOXYCYTIDYLATE DEAMINASE"/>
    <property type="match status" value="1"/>
</dbReference>
<reference evidence="14 15" key="1">
    <citation type="submission" date="2015-09" db="EMBL/GenBank/DDBJ databases">
        <title>Atta colombica WGS genome.</title>
        <authorList>
            <person name="Nygaard S."/>
            <person name="Hu H."/>
            <person name="Boomsma J."/>
            <person name="Zhang G."/>
        </authorList>
    </citation>
    <scope>NUCLEOTIDE SEQUENCE [LARGE SCALE GENOMIC DNA]</scope>
    <source>
        <strain evidence="14">Treedump-2</strain>
        <tissue evidence="14">Whole body</tissue>
    </source>
</reference>
<dbReference type="PROSITE" id="PS51747">
    <property type="entry name" value="CYT_DCMP_DEAMINASES_2"/>
    <property type="match status" value="1"/>
</dbReference>
<keyword evidence="12" id="KW-0732">Signal</keyword>
<gene>
    <name evidence="14" type="ORF">ALC53_05707</name>
</gene>
<evidence type="ECO:0000256" key="3">
    <source>
        <dbReference type="ARBA" id="ARBA00022723"/>
    </source>
</evidence>
<keyword evidence="3" id="KW-0479">Metal-binding</keyword>
<evidence type="ECO:0000256" key="8">
    <source>
        <dbReference type="ARBA" id="ARBA00038938"/>
    </source>
</evidence>
<protein>
    <recommendedName>
        <fullName evidence="11">Probable deoxycytidylate deaminase</fullName>
        <ecNumber evidence="8">3.5.4.12</ecNumber>
    </recommendedName>
    <alternativeName>
        <fullName evidence="9">dCMP deaminase</fullName>
    </alternativeName>
</protein>
<dbReference type="AlphaFoldDB" id="A0A195BI13"/>
<proteinExistence type="inferred from homology"/>
<dbReference type="InterPro" id="IPR015517">
    <property type="entry name" value="dCMP_deaminase-rel"/>
</dbReference>
<evidence type="ECO:0000256" key="7">
    <source>
        <dbReference type="ARBA" id="ARBA00037036"/>
    </source>
</evidence>
<name>A0A195BI13_9HYME</name>
<evidence type="ECO:0000313" key="14">
    <source>
        <dbReference type="EMBL" id="KYM83847.1"/>
    </source>
</evidence>
<keyword evidence="6" id="KW-0862">Zinc</keyword>
<feature type="domain" description="CMP/dCMP-type deaminase" evidence="13">
    <location>
        <begin position="26"/>
        <end position="164"/>
    </location>
</feature>
<evidence type="ECO:0000313" key="15">
    <source>
        <dbReference type="Proteomes" id="UP000078540"/>
    </source>
</evidence>
<dbReference type="PROSITE" id="PS00903">
    <property type="entry name" value="CYT_DCMP_DEAMINASES_1"/>
    <property type="match status" value="1"/>
</dbReference>
<accession>A0A195BI13</accession>
<comment type="cofactor">
    <cofactor evidence="1">
        <name>Zn(2+)</name>
        <dbReference type="ChEBI" id="CHEBI:29105"/>
    </cofactor>
</comment>
<keyword evidence="15" id="KW-1185">Reference proteome</keyword>
<evidence type="ECO:0000256" key="10">
    <source>
        <dbReference type="ARBA" id="ARBA00052978"/>
    </source>
</evidence>
<evidence type="ECO:0000256" key="9">
    <source>
        <dbReference type="ARBA" id="ARBA00041763"/>
    </source>
</evidence>
<feature type="chain" id="PRO_5008269502" description="Probable deoxycytidylate deaminase" evidence="12">
    <location>
        <begin position="20"/>
        <end position="226"/>
    </location>
</feature>
<dbReference type="Gene3D" id="3.40.140.10">
    <property type="entry name" value="Cytidine Deaminase, domain 2"/>
    <property type="match status" value="1"/>
</dbReference>
<dbReference type="PANTHER" id="PTHR11086">
    <property type="entry name" value="DEOXYCYTIDYLATE DEAMINASE-RELATED"/>
    <property type="match status" value="1"/>
</dbReference>
<comment type="similarity">
    <text evidence="2">Belongs to the cytidine and deoxycytidylate deaminase family.</text>
</comment>
<evidence type="ECO:0000256" key="4">
    <source>
        <dbReference type="ARBA" id="ARBA00022727"/>
    </source>
</evidence>